<evidence type="ECO:0000256" key="2">
    <source>
        <dbReference type="ARBA" id="ARBA00022642"/>
    </source>
</evidence>
<dbReference type="NCBIfam" id="NF008623">
    <property type="entry name" value="PRK11609.1"/>
    <property type="match status" value="1"/>
</dbReference>
<dbReference type="Pfam" id="PF00857">
    <property type="entry name" value="Isochorismatase"/>
    <property type="match status" value="1"/>
</dbReference>
<evidence type="ECO:0000256" key="5">
    <source>
        <dbReference type="ARBA" id="ARBA00037900"/>
    </source>
</evidence>
<comment type="pathway">
    <text evidence="5">Cofactor biosynthesis; nicotinate biosynthesis; nicotinate from nicotinamide: step 1/1.</text>
</comment>
<name>J1JWW7_9HYPH</name>
<dbReference type="STRING" id="1094558.ME5_01641"/>
<organism evidence="10 11">
    <name type="scientific">Bartonella tamiae Th239</name>
    <dbReference type="NCBI Taxonomy" id="1094558"/>
    <lineage>
        <taxon>Bacteria</taxon>
        <taxon>Pseudomonadati</taxon>
        <taxon>Pseudomonadota</taxon>
        <taxon>Alphaproteobacteria</taxon>
        <taxon>Hyphomicrobiales</taxon>
        <taxon>Bartonellaceae</taxon>
        <taxon>Bartonella</taxon>
    </lineage>
</organism>
<evidence type="ECO:0000256" key="7">
    <source>
        <dbReference type="ARBA" id="ARBA00043224"/>
    </source>
</evidence>
<evidence type="ECO:0000313" key="10">
    <source>
        <dbReference type="EMBL" id="EJF89090.1"/>
    </source>
</evidence>
<dbReference type="GO" id="GO:0046872">
    <property type="term" value="F:metal ion binding"/>
    <property type="evidence" value="ECO:0007669"/>
    <property type="project" value="UniProtKB-KW"/>
</dbReference>
<keyword evidence="2" id="KW-0662">Pyridine nucleotide biosynthesis</keyword>
<dbReference type="EMBL" id="AIMB01000008">
    <property type="protein sequence ID" value="EJF89090.1"/>
    <property type="molecule type" value="Genomic_DNA"/>
</dbReference>
<dbReference type="PANTHER" id="PTHR11080:SF2">
    <property type="entry name" value="LD05707P"/>
    <property type="match status" value="1"/>
</dbReference>
<dbReference type="OrthoDB" id="9791276at2"/>
<evidence type="ECO:0000313" key="11">
    <source>
        <dbReference type="Proteomes" id="UP000008952"/>
    </source>
</evidence>
<keyword evidence="11" id="KW-1185">Reference proteome</keyword>
<accession>J1JWW7</accession>
<dbReference type="RefSeq" id="WP_008040188.1">
    <property type="nucleotide sequence ID" value="NZ_JH725147.1"/>
</dbReference>
<evidence type="ECO:0000256" key="1">
    <source>
        <dbReference type="ARBA" id="ARBA00006336"/>
    </source>
</evidence>
<dbReference type="HOGENOM" id="CLU_068979_13_1_5"/>
<comment type="caution">
    <text evidence="10">The sequence shown here is derived from an EMBL/GenBank/DDBJ whole genome shotgun (WGS) entry which is preliminary data.</text>
</comment>
<dbReference type="PATRIC" id="fig|1094558.3.peg.1757"/>
<protein>
    <recommendedName>
        <fullName evidence="8">Nicotinamidase</fullName>
        <ecNumber evidence="6">3.5.1.19</ecNumber>
    </recommendedName>
    <alternativeName>
        <fullName evidence="7">Nicotinamide deamidase</fullName>
    </alternativeName>
</protein>
<sequence length="202" mass="21976">MQNDALIVIDVQNDFLPGGALSVTDGDLILPIVIDLVIRYDHVIVTQDWHPQNHASFASNHDNQAPYDTMHFDYGPQTLWPDHCVQGTQGAALHGALPLDKAELIIRKGTNPAIDSYSAFFENDRTTPTGLQGYLRERGLQKLVFCGLATDFCVAYSALDAIRCGFDASVALSACAAIDLNGSLDHMLKTMNESGVELLMVA</sequence>
<keyword evidence="4" id="KW-0378">Hydrolase</keyword>
<feature type="domain" description="Isochorismatase-like" evidence="9">
    <location>
        <begin position="5"/>
        <end position="199"/>
    </location>
</feature>
<gene>
    <name evidence="10" type="ORF">ME5_01641</name>
</gene>
<dbReference type="InterPro" id="IPR000868">
    <property type="entry name" value="Isochorismatase-like_dom"/>
</dbReference>
<evidence type="ECO:0000256" key="3">
    <source>
        <dbReference type="ARBA" id="ARBA00022723"/>
    </source>
</evidence>
<evidence type="ECO:0000256" key="4">
    <source>
        <dbReference type="ARBA" id="ARBA00022801"/>
    </source>
</evidence>
<dbReference type="CDD" id="cd01011">
    <property type="entry name" value="nicotinamidase"/>
    <property type="match status" value="1"/>
</dbReference>
<dbReference type="GO" id="GO:0019363">
    <property type="term" value="P:pyridine nucleotide biosynthetic process"/>
    <property type="evidence" value="ECO:0007669"/>
    <property type="project" value="UniProtKB-KW"/>
</dbReference>
<evidence type="ECO:0000256" key="8">
    <source>
        <dbReference type="ARBA" id="ARBA00072277"/>
    </source>
</evidence>
<dbReference type="EC" id="3.5.1.19" evidence="6"/>
<dbReference type="Proteomes" id="UP000008952">
    <property type="component" value="Unassembled WGS sequence"/>
</dbReference>
<dbReference type="Gene3D" id="3.40.50.850">
    <property type="entry name" value="Isochorismatase-like"/>
    <property type="match status" value="1"/>
</dbReference>
<evidence type="ECO:0000259" key="9">
    <source>
        <dbReference type="Pfam" id="PF00857"/>
    </source>
</evidence>
<dbReference type="eggNOG" id="COG1335">
    <property type="taxonomic scope" value="Bacteria"/>
</dbReference>
<comment type="similarity">
    <text evidence="1">Belongs to the isochorismatase family.</text>
</comment>
<dbReference type="InterPro" id="IPR036380">
    <property type="entry name" value="Isochorismatase-like_sf"/>
</dbReference>
<dbReference type="AlphaFoldDB" id="J1JWW7"/>
<dbReference type="GO" id="GO:0008936">
    <property type="term" value="F:nicotinamidase activity"/>
    <property type="evidence" value="ECO:0007669"/>
    <property type="project" value="UniProtKB-EC"/>
</dbReference>
<dbReference type="PANTHER" id="PTHR11080">
    <property type="entry name" value="PYRAZINAMIDASE/NICOTINAMIDASE"/>
    <property type="match status" value="1"/>
</dbReference>
<evidence type="ECO:0000256" key="6">
    <source>
        <dbReference type="ARBA" id="ARBA00039017"/>
    </source>
</evidence>
<dbReference type="SUPFAM" id="SSF52499">
    <property type="entry name" value="Isochorismatase-like hydrolases"/>
    <property type="match status" value="1"/>
</dbReference>
<reference evidence="10 11" key="1">
    <citation type="submission" date="2012-03" db="EMBL/GenBank/DDBJ databases">
        <title>The Genome Sequence of Bartonella tamiae Th239.</title>
        <authorList>
            <consortium name="The Broad Institute Genome Sequencing Platform"/>
            <consortium name="The Broad Institute Genome Sequencing Center for Infectious Disease"/>
            <person name="Feldgarden M."/>
            <person name="Kirby J."/>
            <person name="Kosoy M."/>
            <person name="Birtles R."/>
            <person name="Probert W.S."/>
            <person name="Chiaraviglio L."/>
            <person name="Young S.K."/>
            <person name="Zeng Q."/>
            <person name="Gargeya S."/>
            <person name="Fitzgerald M."/>
            <person name="Haas B."/>
            <person name="Abouelleil A."/>
            <person name="Alvarado L."/>
            <person name="Arachchi H.M."/>
            <person name="Berlin A."/>
            <person name="Chapman S.B."/>
            <person name="Gearin G."/>
            <person name="Goldberg J."/>
            <person name="Griggs A."/>
            <person name="Gujja S."/>
            <person name="Hansen M."/>
            <person name="Heiman D."/>
            <person name="Howarth C."/>
            <person name="Larimer J."/>
            <person name="Lui A."/>
            <person name="MacDonald P.J.P."/>
            <person name="McCowen C."/>
            <person name="Montmayeur A."/>
            <person name="Murphy C."/>
            <person name="Neiman D."/>
            <person name="Pearson M."/>
            <person name="Priest M."/>
            <person name="Roberts A."/>
            <person name="Saif S."/>
            <person name="Shea T."/>
            <person name="Sisk P."/>
            <person name="Stolte C."/>
            <person name="Sykes S."/>
            <person name="Wortman J."/>
            <person name="Nusbaum C."/>
            <person name="Birren B."/>
        </authorList>
    </citation>
    <scope>NUCLEOTIDE SEQUENCE [LARGE SCALE GENOMIC DNA]</scope>
    <source>
        <strain evidence="10 11">Th239</strain>
    </source>
</reference>
<dbReference type="FunFam" id="3.40.50.850:FF:000006">
    <property type="entry name" value="Bifunctional pyrazinamidase/nicotinamidase"/>
    <property type="match status" value="1"/>
</dbReference>
<keyword evidence="3" id="KW-0479">Metal-binding</keyword>
<dbReference type="InterPro" id="IPR052347">
    <property type="entry name" value="Isochorismatase_Nicotinamidase"/>
</dbReference>
<proteinExistence type="inferred from homology"/>